<reference evidence="3" key="1">
    <citation type="submission" date="2021-09" db="EMBL/GenBank/DDBJ databases">
        <title>A high-quality genome of the endoparasitic fungus Hirsutella rhossiliensis with a comparison of Hirsutella genomes reveals transposable elements contributing to genome size variation.</title>
        <authorList>
            <person name="Lin R."/>
            <person name="Jiao Y."/>
            <person name="Sun X."/>
            <person name="Ling J."/>
            <person name="Xie B."/>
            <person name="Cheng X."/>
        </authorList>
    </citation>
    <scope>NUCLEOTIDE SEQUENCE</scope>
    <source>
        <strain evidence="3">HR02</strain>
    </source>
</reference>
<dbReference type="PANTHER" id="PTHR15020">
    <property type="entry name" value="FLAVIN REDUCTASE-RELATED"/>
    <property type="match status" value="1"/>
</dbReference>
<dbReference type="EMBL" id="JAIZPD010000005">
    <property type="protein sequence ID" value="KAH0962833.1"/>
    <property type="molecule type" value="Genomic_DNA"/>
</dbReference>
<organism evidence="3 4">
    <name type="scientific">Hirsutella rhossiliensis</name>
    <dbReference type="NCBI Taxonomy" id="111463"/>
    <lineage>
        <taxon>Eukaryota</taxon>
        <taxon>Fungi</taxon>
        <taxon>Dikarya</taxon>
        <taxon>Ascomycota</taxon>
        <taxon>Pezizomycotina</taxon>
        <taxon>Sordariomycetes</taxon>
        <taxon>Hypocreomycetidae</taxon>
        <taxon>Hypocreales</taxon>
        <taxon>Ophiocordycipitaceae</taxon>
        <taxon>Hirsutella</taxon>
    </lineage>
</organism>
<keyword evidence="4" id="KW-1185">Reference proteome</keyword>
<evidence type="ECO:0000313" key="3">
    <source>
        <dbReference type="EMBL" id="KAH0962833.1"/>
    </source>
</evidence>
<comment type="caution">
    <text evidence="3">The sequence shown here is derived from an EMBL/GenBank/DDBJ whole genome shotgun (WGS) entry which is preliminary data.</text>
</comment>
<evidence type="ECO:0000259" key="2">
    <source>
        <dbReference type="Pfam" id="PF13460"/>
    </source>
</evidence>
<dbReference type="Proteomes" id="UP000824596">
    <property type="component" value="Unassembled WGS sequence"/>
</dbReference>
<accession>A0A9P8MVF6</accession>
<dbReference type="PANTHER" id="PTHR15020:SF50">
    <property type="entry name" value="UPF0659 PROTEIN YMR090W"/>
    <property type="match status" value="1"/>
</dbReference>
<protein>
    <submittedName>
        <fullName evidence="3">NAD(P)H-binding domain-containing protein</fullName>
    </submittedName>
</protein>
<proteinExistence type="inferred from homology"/>
<dbReference type="Gene3D" id="3.40.50.720">
    <property type="entry name" value="NAD(P)-binding Rossmann-like Domain"/>
    <property type="match status" value="1"/>
</dbReference>
<dbReference type="SUPFAM" id="SSF51735">
    <property type="entry name" value="NAD(P)-binding Rossmann-fold domains"/>
    <property type="match status" value="1"/>
</dbReference>
<dbReference type="RefSeq" id="XP_044720346.1">
    <property type="nucleotide sequence ID" value="XM_044863814.1"/>
</dbReference>
<evidence type="ECO:0000313" key="4">
    <source>
        <dbReference type="Proteomes" id="UP000824596"/>
    </source>
</evidence>
<gene>
    <name evidence="3" type="ORF">HRG_05343</name>
</gene>
<dbReference type="Pfam" id="PF13460">
    <property type="entry name" value="NAD_binding_10"/>
    <property type="match status" value="1"/>
</dbReference>
<dbReference type="AlphaFoldDB" id="A0A9P8MVF6"/>
<comment type="similarity">
    <text evidence="1">Belongs to the avfA family.</text>
</comment>
<dbReference type="GeneID" id="68354472"/>
<evidence type="ECO:0000256" key="1">
    <source>
        <dbReference type="ARBA" id="ARBA00038376"/>
    </source>
</evidence>
<dbReference type="OrthoDB" id="10254604at2759"/>
<feature type="domain" description="NAD(P)-binding" evidence="2">
    <location>
        <begin position="9"/>
        <end position="220"/>
    </location>
</feature>
<dbReference type="InterPro" id="IPR036291">
    <property type="entry name" value="NAD(P)-bd_dom_sf"/>
</dbReference>
<sequence length="262" mass="27493">MTAHVLILGGHGQIAQLLTPLLLRRSWTVTSLIRAPEQVPAIEKLGAGLPGKLNVLVRSIDAVDSAERAGEILDEVKPQYVAWSAGAGGKGGPEMTFKVDRDAAVHFIHASASRPSITRFLLVSYSGSRRAGASWWPAGEWDDYNKSVNQGVLATYYKAKIIADEALYEASRKSASLVGICLRPGTLTGEPAGKVELGKTAHVKGGVSRASVAETVAALLGADGVKNCWLDLLDGGEDVNTAVKRAVEAGIDASEGESVHGS</sequence>
<dbReference type="InterPro" id="IPR016040">
    <property type="entry name" value="NAD(P)-bd_dom"/>
</dbReference>
<name>A0A9P8MVF6_9HYPO</name>